<dbReference type="AlphaFoldDB" id="A0A0R2EA34"/>
<evidence type="ECO:0000256" key="1">
    <source>
        <dbReference type="SAM" id="MobiDB-lite"/>
    </source>
</evidence>
<organism evidence="2 3">
    <name type="scientific">Liquorilactobacillus mali KCTC 3596 = DSM 20444</name>
    <dbReference type="NCBI Taxonomy" id="1046596"/>
    <lineage>
        <taxon>Bacteria</taxon>
        <taxon>Bacillati</taxon>
        <taxon>Bacillota</taxon>
        <taxon>Bacilli</taxon>
        <taxon>Lactobacillales</taxon>
        <taxon>Lactobacillaceae</taxon>
        <taxon>Liquorilactobacillus</taxon>
    </lineage>
</organism>
<dbReference type="OrthoDB" id="2327407at2"/>
<feature type="region of interest" description="Disordered" evidence="1">
    <location>
        <begin position="468"/>
        <end position="499"/>
    </location>
</feature>
<keyword evidence="3" id="KW-1185">Reference proteome</keyword>
<dbReference type="Proteomes" id="UP000050898">
    <property type="component" value="Unassembled WGS sequence"/>
</dbReference>
<gene>
    <name evidence="2" type="ORF">FD00_GL002064</name>
</gene>
<comment type="caution">
    <text evidence="2">The sequence shown here is derived from an EMBL/GenBank/DDBJ whole genome shotgun (WGS) entry which is preliminary data.</text>
</comment>
<protein>
    <recommendedName>
        <fullName evidence="4">Phage portal protein</fullName>
    </recommendedName>
</protein>
<evidence type="ECO:0000313" key="3">
    <source>
        <dbReference type="Proteomes" id="UP000050898"/>
    </source>
</evidence>
<accession>A0A0R2EA34</accession>
<dbReference type="RefSeq" id="WP_010078213.1">
    <property type="nucleotide sequence ID" value="NZ_AYYH01000006.1"/>
</dbReference>
<proteinExistence type="predicted"/>
<feature type="compositionally biased region" description="Basic and acidic residues" evidence="1">
    <location>
        <begin position="484"/>
        <end position="499"/>
    </location>
</feature>
<evidence type="ECO:0008006" key="4">
    <source>
        <dbReference type="Google" id="ProtNLM"/>
    </source>
</evidence>
<dbReference type="PATRIC" id="fig|1046596.6.peg.2167"/>
<reference evidence="2 3" key="1">
    <citation type="journal article" date="2015" name="Genome Announc.">
        <title>Expanding the biotechnology potential of lactobacilli through comparative genomics of 213 strains and associated genera.</title>
        <authorList>
            <person name="Sun Z."/>
            <person name="Harris H.M."/>
            <person name="McCann A."/>
            <person name="Guo C."/>
            <person name="Argimon S."/>
            <person name="Zhang W."/>
            <person name="Yang X."/>
            <person name="Jeffery I.B."/>
            <person name="Cooney J.C."/>
            <person name="Kagawa T.F."/>
            <person name="Liu W."/>
            <person name="Song Y."/>
            <person name="Salvetti E."/>
            <person name="Wrobel A."/>
            <person name="Rasinkangas P."/>
            <person name="Parkhill J."/>
            <person name="Rea M.C."/>
            <person name="O'Sullivan O."/>
            <person name="Ritari J."/>
            <person name="Douillard F.P."/>
            <person name="Paul Ross R."/>
            <person name="Yang R."/>
            <person name="Briner A.E."/>
            <person name="Felis G.E."/>
            <person name="de Vos W.M."/>
            <person name="Barrangou R."/>
            <person name="Klaenhammer T.R."/>
            <person name="Caufield P.W."/>
            <person name="Cui Y."/>
            <person name="Zhang H."/>
            <person name="O'Toole P.W."/>
        </authorList>
    </citation>
    <scope>NUCLEOTIDE SEQUENCE [LARGE SCALE GENOMIC DNA]</scope>
    <source>
        <strain evidence="2 3">DSM 20444</strain>
    </source>
</reference>
<dbReference type="EMBL" id="AYYH01000006">
    <property type="protein sequence ID" value="KRN10821.1"/>
    <property type="molecule type" value="Genomic_DNA"/>
</dbReference>
<feature type="compositionally biased region" description="Polar residues" evidence="1">
    <location>
        <begin position="468"/>
        <end position="483"/>
    </location>
</feature>
<evidence type="ECO:0000313" key="2">
    <source>
        <dbReference type="EMBL" id="KRN10821.1"/>
    </source>
</evidence>
<name>A0A0R2EA34_9LACO</name>
<sequence>MNRKAQNNYRNTKRQRLNVRDVRKSNLQFADALADPRARISSTTSATTSKTNILTYLKNPKNNVDAIAATMRNAYNANGLITRIIDYYLSIPTCNYSLYPVLGNKQYDLDDTLSNDYVDVGYSFSQFNLKYFVPYFLKEMFINGVSYFYLIQDTNGVEYMEFPSEWCEIYGQSNGVFKFMLDMSKFTEDTIVGMPSEISTAYNSYVSSNTSEPDSWYNGKFYKLSDNGVAFTIDLGALNNGGKAISPFSGLLLDSVSMDQAKSNVEVQDTIDNIRIIHSKIPLNSDGKPTMDVKTAKIYDAQIRNRLPSGVVAVTSPNNLTNVSMVGGGVTSAYDTLNKSSKQIFYDTGVSEGMFGGSTTSANIVKESERKDANWLYSTVFPMLENYYNMLLQTIKVKSKVSWRFKLIRQSNATLKDDLSFLKDQLTLGGSRLEYLAACGLEPIEIISKLQFEQNVLDIDDLMVVKPTSNTLSGSQQNNTNTKGRPETDEPTDDTDRLD</sequence>